<comment type="caution">
    <text evidence="1">The sequence shown here is derived from an EMBL/GenBank/DDBJ whole genome shotgun (WGS) entry which is preliminary data.</text>
</comment>
<name>A0A9N9HSM0_9GLOM</name>
<dbReference type="EMBL" id="CAJVPY010009011">
    <property type="protein sequence ID" value="CAG8703699.1"/>
    <property type="molecule type" value="Genomic_DNA"/>
</dbReference>
<evidence type="ECO:0000313" key="1">
    <source>
        <dbReference type="EMBL" id="CAG8703699.1"/>
    </source>
</evidence>
<keyword evidence="2" id="KW-1185">Reference proteome</keyword>
<feature type="non-terminal residue" evidence="1">
    <location>
        <position position="1"/>
    </location>
</feature>
<sequence length="50" mass="5689">IIDLLTNDITMAFQDLADLSDPVFGANNNQEELIMTEEKINMEFESRSIV</sequence>
<organism evidence="1 2">
    <name type="scientific">Dentiscutata erythropus</name>
    <dbReference type="NCBI Taxonomy" id="1348616"/>
    <lineage>
        <taxon>Eukaryota</taxon>
        <taxon>Fungi</taxon>
        <taxon>Fungi incertae sedis</taxon>
        <taxon>Mucoromycota</taxon>
        <taxon>Glomeromycotina</taxon>
        <taxon>Glomeromycetes</taxon>
        <taxon>Diversisporales</taxon>
        <taxon>Gigasporaceae</taxon>
        <taxon>Dentiscutata</taxon>
    </lineage>
</organism>
<dbReference type="OrthoDB" id="10449718at2759"/>
<gene>
    <name evidence="1" type="ORF">DERYTH_LOCUS13150</name>
</gene>
<accession>A0A9N9HSM0</accession>
<proteinExistence type="predicted"/>
<dbReference type="Proteomes" id="UP000789405">
    <property type="component" value="Unassembled WGS sequence"/>
</dbReference>
<protein>
    <submittedName>
        <fullName evidence="1">1653_t:CDS:1</fullName>
    </submittedName>
</protein>
<reference evidence="1" key="1">
    <citation type="submission" date="2021-06" db="EMBL/GenBank/DDBJ databases">
        <authorList>
            <person name="Kallberg Y."/>
            <person name="Tangrot J."/>
            <person name="Rosling A."/>
        </authorList>
    </citation>
    <scope>NUCLEOTIDE SEQUENCE</scope>
    <source>
        <strain evidence="1">MA453B</strain>
    </source>
</reference>
<evidence type="ECO:0000313" key="2">
    <source>
        <dbReference type="Proteomes" id="UP000789405"/>
    </source>
</evidence>
<dbReference type="AlphaFoldDB" id="A0A9N9HSM0"/>